<organism evidence="2 3">
    <name type="scientific">Acetatifactor muris</name>
    <dbReference type="NCBI Taxonomy" id="879566"/>
    <lineage>
        <taxon>Bacteria</taxon>
        <taxon>Bacillati</taxon>
        <taxon>Bacillota</taxon>
        <taxon>Clostridia</taxon>
        <taxon>Lachnospirales</taxon>
        <taxon>Lachnospiraceae</taxon>
        <taxon>Acetatifactor</taxon>
    </lineage>
</organism>
<evidence type="ECO:0000313" key="2">
    <source>
        <dbReference type="EMBL" id="SOY32122.1"/>
    </source>
</evidence>
<dbReference type="RefSeq" id="WP_146040183.1">
    <property type="nucleotide sequence ID" value="NZ_JANJZD010000044.1"/>
</dbReference>
<evidence type="ECO:0008006" key="4">
    <source>
        <dbReference type="Google" id="ProtNLM"/>
    </source>
</evidence>
<protein>
    <recommendedName>
        <fullName evidence="4">Lipoprotein</fullName>
    </recommendedName>
</protein>
<evidence type="ECO:0000313" key="3">
    <source>
        <dbReference type="Proteomes" id="UP000236311"/>
    </source>
</evidence>
<reference evidence="2 3" key="1">
    <citation type="submission" date="2018-01" db="EMBL/GenBank/DDBJ databases">
        <authorList>
            <person name="Gaut B.S."/>
            <person name="Morton B.R."/>
            <person name="Clegg M.T."/>
            <person name="Duvall M.R."/>
        </authorList>
    </citation>
    <scope>NUCLEOTIDE SEQUENCE [LARGE SCALE GENOMIC DNA]</scope>
    <source>
        <strain evidence="2">GP69</strain>
    </source>
</reference>
<feature type="signal peptide" evidence="1">
    <location>
        <begin position="1"/>
        <end position="21"/>
    </location>
</feature>
<gene>
    <name evidence="2" type="ORF">AMURIS_04875</name>
</gene>
<feature type="chain" id="PRO_5039715692" description="Lipoprotein" evidence="1">
    <location>
        <begin position="22"/>
        <end position="66"/>
    </location>
</feature>
<dbReference type="PROSITE" id="PS51257">
    <property type="entry name" value="PROKAR_LIPOPROTEIN"/>
    <property type="match status" value="1"/>
</dbReference>
<dbReference type="Proteomes" id="UP000236311">
    <property type="component" value="Unassembled WGS sequence"/>
</dbReference>
<proteinExistence type="predicted"/>
<dbReference type="AlphaFoldDB" id="A0A2K4ZP14"/>
<name>A0A2K4ZP14_9FIRM</name>
<sequence length="66" mass="7354">MKKCIMLVFILAVGMFSIVGCGDKTTKSNASDADGAYFSNDEEKNNLLKLFQLLVRRLVSLIIIKK</sequence>
<keyword evidence="1" id="KW-0732">Signal</keyword>
<dbReference type="EMBL" id="OFSM01000040">
    <property type="protein sequence ID" value="SOY32122.1"/>
    <property type="molecule type" value="Genomic_DNA"/>
</dbReference>
<keyword evidence="3" id="KW-1185">Reference proteome</keyword>
<evidence type="ECO:0000256" key="1">
    <source>
        <dbReference type="SAM" id="SignalP"/>
    </source>
</evidence>
<accession>A0A2K4ZP14</accession>
<dbReference type="OrthoDB" id="9779098at2"/>